<dbReference type="InterPro" id="IPR003779">
    <property type="entry name" value="CMD-like"/>
</dbReference>
<comment type="caution">
    <text evidence="2">The sequence shown here is derived from an EMBL/GenBank/DDBJ whole genome shotgun (WGS) entry which is preliminary data.</text>
</comment>
<proteinExistence type="predicted"/>
<keyword evidence="2" id="KW-0560">Oxidoreductase</keyword>
<dbReference type="Proteomes" id="UP000290649">
    <property type="component" value="Unassembled WGS sequence"/>
</dbReference>
<organism evidence="2 3">
    <name type="scientific">Anaerobacillus alkaliphilus</name>
    <dbReference type="NCBI Taxonomy" id="1548597"/>
    <lineage>
        <taxon>Bacteria</taxon>
        <taxon>Bacillati</taxon>
        <taxon>Bacillota</taxon>
        <taxon>Bacilli</taxon>
        <taxon>Bacillales</taxon>
        <taxon>Bacillaceae</taxon>
        <taxon>Anaerobacillus</taxon>
    </lineage>
</organism>
<evidence type="ECO:0000313" key="3">
    <source>
        <dbReference type="Proteomes" id="UP000290649"/>
    </source>
</evidence>
<dbReference type="InterPro" id="IPR029032">
    <property type="entry name" value="AhpD-like"/>
</dbReference>
<name>A0A4Q0VLF1_9BACI</name>
<keyword evidence="3" id="KW-1185">Reference proteome</keyword>
<dbReference type="AlphaFoldDB" id="A0A4Q0VLF1"/>
<evidence type="ECO:0000313" key="2">
    <source>
        <dbReference type="EMBL" id="RXI96218.1"/>
    </source>
</evidence>
<dbReference type="Pfam" id="PF02627">
    <property type="entry name" value="CMD"/>
    <property type="match status" value="1"/>
</dbReference>
<dbReference type="GO" id="GO:0051920">
    <property type="term" value="F:peroxiredoxin activity"/>
    <property type="evidence" value="ECO:0007669"/>
    <property type="project" value="InterPro"/>
</dbReference>
<keyword evidence="2" id="KW-0575">Peroxidase</keyword>
<dbReference type="SUPFAM" id="SSF69118">
    <property type="entry name" value="AhpD-like"/>
    <property type="match status" value="1"/>
</dbReference>
<gene>
    <name evidence="2" type="ORF">DS745_20975</name>
</gene>
<dbReference type="Gene3D" id="1.20.1290.10">
    <property type="entry name" value="AhpD-like"/>
    <property type="match status" value="1"/>
</dbReference>
<dbReference type="EMBL" id="QOUX01000047">
    <property type="protein sequence ID" value="RXI96218.1"/>
    <property type="molecule type" value="Genomic_DNA"/>
</dbReference>
<feature type="domain" description="Carboxymuconolactone decarboxylase-like" evidence="1">
    <location>
        <begin position="38"/>
        <end position="78"/>
    </location>
</feature>
<evidence type="ECO:0000259" key="1">
    <source>
        <dbReference type="Pfam" id="PF02627"/>
    </source>
</evidence>
<sequence length="78" mass="8997">MSYIEIIHEHEAEGKLKELYEGMGNKVANIIKVHSLFPDSMETHLAYYKTIMFKKSPLTRAQREMIATTVSAANHCHY</sequence>
<accession>A0A4Q0VLF1</accession>
<dbReference type="OrthoDB" id="9808310at2"/>
<protein>
    <submittedName>
        <fullName evidence="2">Peroxidase</fullName>
    </submittedName>
</protein>
<reference evidence="2 3" key="1">
    <citation type="journal article" date="2019" name="Int. J. Syst. Evol. Microbiol.">
        <title>Anaerobacillus alkaliphilus sp. nov., a novel alkaliphilic and moderately halophilic bacterium.</title>
        <authorList>
            <person name="Borsodi A.K."/>
            <person name="Aszalos J.M."/>
            <person name="Bihari P."/>
            <person name="Nagy I."/>
            <person name="Schumann P."/>
            <person name="Sproer C."/>
            <person name="Kovacs A.L."/>
            <person name="Boka K."/>
            <person name="Dobosy P."/>
            <person name="Ovari M."/>
            <person name="Szili-Kovacs T."/>
            <person name="Toth E."/>
        </authorList>
    </citation>
    <scope>NUCLEOTIDE SEQUENCE [LARGE SCALE GENOMIC DNA]</scope>
    <source>
        <strain evidence="2 3">B16-10</strain>
    </source>
</reference>